<dbReference type="PROSITE" id="PS00687">
    <property type="entry name" value="ALDEHYDE_DEHYDR_GLU"/>
    <property type="match status" value="1"/>
</dbReference>
<accession>K5VY68</accession>
<dbReference type="PANTHER" id="PTHR43570:SF16">
    <property type="entry name" value="ALDEHYDE DEHYDROGENASE TYPE III, ISOFORM Q"/>
    <property type="match status" value="1"/>
</dbReference>
<evidence type="ECO:0000256" key="5">
    <source>
        <dbReference type="PIRSR" id="PIRSR036492-1"/>
    </source>
</evidence>
<dbReference type="HOGENOM" id="CLU_005391_3_1_1"/>
<dbReference type="Gene3D" id="3.40.309.10">
    <property type="entry name" value="Aldehyde Dehydrogenase, Chain A, domain 2"/>
    <property type="match status" value="1"/>
</dbReference>
<dbReference type="GO" id="GO:0005737">
    <property type="term" value="C:cytoplasm"/>
    <property type="evidence" value="ECO:0007669"/>
    <property type="project" value="TreeGrafter"/>
</dbReference>
<dbReference type="AlphaFoldDB" id="K5VY68"/>
<comment type="similarity">
    <text evidence="1 4 7">Belongs to the aldehyde dehydrogenase family.</text>
</comment>
<evidence type="ECO:0000256" key="4">
    <source>
        <dbReference type="PIRNR" id="PIRNR036492"/>
    </source>
</evidence>
<reference evidence="9 10" key="1">
    <citation type="journal article" date="2012" name="BMC Genomics">
        <title>Comparative genomics of the white-rot fungi, Phanerochaete carnosa and P. chrysosporium, to elucidate the genetic basis of the distinct wood types they colonize.</title>
        <authorList>
            <person name="Suzuki H."/>
            <person name="MacDonald J."/>
            <person name="Syed K."/>
            <person name="Salamov A."/>
            <person name="Hori C."/>
            <person name="Aerts A."/>
            <person name="Henrissat B."/>
            <person name="Wiebenga A."/>
            <person name="vanKuyk P.A."/>
            <person name="Barry K."/>
            <person name="Lindquist E."/>
            <person name="LaButti K."/>
            <person name="Lapidus A."/>
            <person name="Lucas S."/>
            <person name="Coutinho P."/>
            <person name="Gong Y."/>
            <person name="Samejima M."/>
            <person name="Mahadevan R."/>
            <person name="Abou-Zaid M."/>
            <person name="de Vries R.P."/>
            <person name="Igarashi K."/>
            <person name="Yadav J.S."/>
            <person name="Grigoriev I.V."/>
            <person name="Master E.R."/>
        </authorList>
    </citation>
    <scope>NUCLEOTIDE SEQUENCE [LARGE SCALE GENOMIC DNA]</scope>
    <source>
        <strain evidence="9 10">HHB-10118-sp</strain>
    </source>
</reference>
<dbReference type="FunFam" id="3.40.605.10:FF:000004">
    <property type="entry name" value="Aldehyde dehydrogenase"/>
    <property type="match status" value="1"/>
</dbReference>
<feature type="domain" description="Aldehyde dehydrogenase" evidence="8">
    <location>
        <begin position="14"/>
        <end position="437"/>
    </location>
</feature>
<evidence type="ECO:0000256" key="1">
    <source>
        <dbReference type="ARBA" id="ARBA00009986"/>
    </source>
</evidence>
<dbReference type="Proteomes" id="UP000008370">
    <property type="component" value="Unassembled WGS sequence"/>
</dbReference>
<evidence type="ECO:0000259" key="8">
    <source>
        <dbReference type="Pfam" id="PF00171"/>
    </source>
</evidence>
<dbReference type="InParanoid" id="K5VY68"/>
<dbReference type="PANTHER" id="PTHR43570">
    <property type="entry name" value="ALDEHYDE DEHYDROGENASE"/>
    <property type="match status" value="1"/>
</dbReference>
<evidence type="ECO:0000256" key="3">
    <source>
        <dbReference type="ARBA" id="ARBA00023027"/>
    </source>
</evidence>
<dbReference type="FunFam" id="3.40.309.10:FF:000003">
    <property type="entry name" value="Aldehyde dehydrogenase"/>
    <property type="match status" value="1"/>
</dbReference>
<proteinExistence type="inferred from homology"/>
<protein>
    <recommendedName>
        <fullName evidence="4">Aldehyde dehydrogenase</fullName>
    </recommendedName>
</protein>
<dbReference type="RefSeq" id="XP_007394369.1">
    <property type="nucleotide sequence ID" value="XM_007394307.1"/>
</dbReference>
<dbReference type="InterPro" id="IPR016163">
    <property type="entry name" value="Ald_DH_C"/>
</dbReference>
<dbReference type="InterPro" id="IPR012394">
    <property type="entry name" value="Aldehyde_DH_NAD(P)"/>
</dbReference>
<dbReference type="InterPro" id="IPR016162">
    <property type="entry name" value="Ald_DH_N"/>
</dbReference>
<evidence type="ECO:0000313" key="9">
    <source>
        <dbReference type="EMBL" id="EKM56523.1"/>
    </source>
</evidence>
<evidence type="ECO:0000256" key="2">
    <source>
        <dbReference type="ARBA" id="ARBA00023002"/>
    </source>
</evidence>
<dbReference type="InterPro" id="IPR029510">
    <property type="entry name" value="Ald_DH_CS_GLU"/>
</dbReference>
<keyword evidence="3" id="KW-0520">NAD</keyword>
<sequence length="478" mass="53431">MSCNNLQYTPLSEIPEIYARVTKTFKAGTTRPLSYRRHQLLQLARMMQENIVTIEDALLADLGKQRQESTVTELTPIIQGSINAAESLEEWAKPEKPKVEAWRSSWDTTIYHVPKGVVLLISPWNYPIILTFLGLIGAIAAGCPTVIKPSECTPTVAAVMADLVPKYLDPAAYAVVNGAVEETKMLLDLQWGHIFFTGSTRIGRIVATAAAKYVTPVTLELGGKSPVIVSPDYDLELAAKRILYGKVQNVGQLCVSPDYVLVPRSVYKPFVEALKKTYASFFPTDPLDKESKWGKIVNEPNYRRVKGLIEETKGDVILGGKWDDTRLRVALTVVSEVKLNDPLMEEELFGPILPIVEVEDVDEAVQIVADRPYPLVIYTFSNSNEVKEKITNRTNSGTFVFNDTQMQLAVHEIPFGGHGESGYGGYMGKDSYNIFTHRRGYINVPTEMEPFYAYRYLPYSEESYKVMTQGARVKIPEA</sequence>
<dbReference type="InterPro" id="IPR015590">
    <property type="entry name" value="Aldehyde_DH_dom"/>
</dbReference>
<dbReference type="PIRSF" id="PIRSF036492">
    <property type="entry name" value="ALDH"/>
    <property type="match status" value="1"/>
</dbReference>
<feature type="active site" evidence="5 6">
    <location>
        <position position="220"/>
    </location>
</feature>
<dbReference type="STRING" id="650164.K5VY68"/>
<dbReference type="OrthoDB" id="440325at2759"/>
<dbReference type="EMBL" id="JH930471">
    <property type="protein sequence ID" value="EKM56523.1"/>
    <property type="molecule type" value="Genomic_DNA"/>
</dbReference>
<dbReference type="InterPro" id="IPR016161">
    <property type="entry name" value="Ald_DH/histidinol_DH"/>
</dbReference>
<dbReference type="Pfam" id="PF00171">
    <property type="entry name" value="Aldedh"/>
    <property type="match status" value="1"/>
</dbReference>
<dbReference type="Gene3D" id="3.40.605.10">
    <property type="entry name" value="Aldehyde Dehydrogenase, Chain A, domain 1"/>
    <property type="match status" value="1"/>
</dbReference>
<evidence type="ECO:0000313" key="10">
    <source>
        <dbReference type="Proteomes" id="UP000008370"/>
    </source>
</evidence>
<keyword evidence="2 4" id="KW-0560">Oxidoreductase</keyword>
<dbReference type="GO" id="GO:0006081">
    <property type="term" value="P:aldehyde metabolic process"/>
    <property type="evidence" value="ECO:0007669"/>
    <property type="project" value="InterPro"/>
</dbReference>
<name>K5VY68_PHACS</name>
<dbReference type="SUPFAM" id="SSF53720">
    <property type="entry name" value="ALDH-like"/>
    <property type="match status" value="1"/>
</dbReference>
<organism evidence="9 10">
    <name type="scientific">Phanerochaete carnosa (strain HHB-10118-sp)</name>
    <name type="common">White-rot fungus</name>
    <name type="synonym">Peniophora carnosa</name>
    <dbReference type="NCBI Taxonomy" id="650164"/>
    <lineage>
        <taxon>Eukaryota</taxon>
        <taxon>Fungi</taxon>
        <taxon>Dikarya</taxon>
        <taxon>Basidiomycota</taxon>
        <taxon>Agaricomycotina</taxon>
        <taxon>Agaricomycetes</taxon>
        <taxon>Polyporales</taxon>
        <taxon>Phanerochaetaceae</taxon>
        <taxon>Phanerochaete</taxon>
    </lineage>
</organism>
<dbReference type="GeneID" id="18915845"/>
<feature type="active site" evidence="5">
    <location>
        <position position="254"/>
    </location>
</feature>
<gene>
    <name evidence="9" type="ORF">PHACADRAFT_253702</name>
</gene>
<evidence type="ECO:0000256" key="6">
    <source>
        <dbReference type="PROSITE-ProRule" id="PRU10007"/>
    </source>
</evidence>
<dbReference type="KEGG" id="pco:PHACADRAFT_253702"/>
<keyword evidence="10" id="KW-1185">Reference proteome</keyword>
<dbReference type="GO" id="GO:0004029">
    <property type="term" value="F:aldehyde dehydrogenase (NAD+) activity"/>
    <property type="evidence" value="ECO:0007669"/>
    <property type="project" value="TreeGrafter"/>
</dbReference>
<evidence type="ECO:0000256" key="7">
    <source>
        <dbReference type="RuleBase" id="RU003345"/>
    </source>
</evidence>